<dbReference type="InterPro" id="IPR042216">
    <property type="entry name" value="MitoNEET_CISD"/>
</dbReference>
<keyword evidence="2" id="KW-0479">Metal-binding</keyword>
<feature type="region of interest" description="Disordered" evidence="5">
    <location>
        <begin position="1"/>
        <end position="31"/>
    </location>
</feature>
<evidence type="ECO:0000256" key="4">
    <source>
        <dbReference type="ARBA" id="ARBA00023014"/>
    </source>
</evidence>
<dbReference type="Proteomes" id="UP000295431">
    <property type="component" value="Unassembled WGS sequence"/>
</dbReference>
<feature type="region of interest" description="Disordered" evidence="5">
    <location>
        <begin position="75"/>
        <end position="108"/>
    </location>
</feature>
<protein>
    <submittedName>
        <fullName evidence="7">CDGSH iron-sulfur domain-containing protein</fullName>
    </submittedName>
</protein>
<evidence type="ECO:0000256" key="5">
    <source>
        <dbReference type="SAM" id="MobiDB-lite"/>
    </source>
</evidence>
<dbReference type="GO" id="GO:0051537">
    <property type="term" value="F:2 iron, 2 sulfur cluster binding"/>
    <property type="evidence" value="ECO:0007669"/>
    <property type="project" value="UniProtKB-KW"/>
</dbReference>
<dbReference type="InterPro" id="IPR018967">
    <property type="entry name" value="FeS-contain_CDGSH-typ"/>
</dbReference>
<keyword evidence="1" id="KW-0001">2Fe-2S</keyword>
<comment type="caution">
    <text evidence="7">The sequence shown here is derived from an EMBL/GenBank/DDBJ whole genome shotgun (WGS) entry which is preliminary data.</text>
</comment>
<organism evidence="7 8">
    <name type="scientific">Actinomadura bangladeshensis</name>
    <dbReference type="NCBI Taxonomy" id="453573"/>
    <lineage>
        <taxon>Bacteria</taxon>
        <taxon>Bacillati</taxon>
        <taxon>Actinomycetota</taxon>
        <taxon>Actinomycetes</taxon>
        <taxon>Streptosporangiales</taxon>
        <taxon>Thermomonosporaceae</taxon>
        <taxon>Actinomadura</taxon>
    </lineage>
</organism>
<proteinExistence type="predicted"/>
<evidence type="ECO:0000259" key="6">
    <source>
        <dbReference type="SMART" id="SM00704"/>
    </source>
</evidence>
<sequence>MPASTSPPDPRPRPAAAGAGGAAGEAAPDRRRVRIVPGGPILVEGPVEVVLEDGSTVVSDRWLVALCACRRSRSHPFCDTSHRRRVRPSPDANSPGANSPGADQTGAG</sequence>
<dbReference type="Gene3D" id="3.40.5.90">
    <property type="entry name" value="CDGSH iron-sulfur domain, mitoNEET-type"/>
    <property type="match status" value="1"/>
</dbReference>
<evidence type="ECO:0000313" key="8">
    <source>
        <dbReference type="Proteomes" id="UP000295431"/>
    </source>
</evidence>
<evidence type="ECO:0000256" key="3">
    <source>
        <dbReference type="ARBA" id="ARBA00023004"/>
    </source>
</evidence>
<keyword evidence="3" id="KW-0408">Iron</keyword>
<keyword evidence="8" id="KW-1185">Reference proteome</keyword>
<keyword evidence="4" id="KW-0411">Iron-sulfur</keyword>
<evidence type="ECO:0000313" key="7">
    <source>
        <dbReference type="EMBL" id="TDC01872.1"/>
    </source>
</evidence>
<name>A0A4R4N6B5_9ACTN</name>
<evidence type="ECO:0000256" key="1">
    <source>
        <dbReference type="ARBA" id="ARBA00022714"/>
    </source>
</evidence>
<dbReference type="EMBL" id="SMJW01000463">
    <property type="protein sequence ID" value="TDC01872.1"/>
    <property type="molecule type" value="Genomic_DNA"/>
</dbReference>
<accession>A0A4R4N6B5</accession>
<dbReference type="SMART" id="SM00704">
    <property type="entry name" value="ZnF_CDGSH"/>
    <property type="match status" value="1"/>
</dbReference>
<reference evidence="7 8" key="1">
    <citation type="submission" date="2019-03" db="EMBL/GenBank/DDBJ databases">
        <title>Draft genome sequences of novel Actinobacteria.</title>
        <authorList>
            <person name="Sahin N."/>
            <person name="Ay H."/>
            <person name="Saygin H."/>
        </authorList>
    </citation>
    <scope>NUCLEOTIDE SEQUENCE [LARGE SCALE GENOMIC DNA]</scope>
    <source>
        <strain evidence="7 8">DSM 45347</strain>
    </source>
</reference>
<dbReference type="OrthoDB" id="9800162at2"/>
<dbReference type="Pfam" id="PF09360">
    <property type="entry name" value="zf-CDGSH"/>
    <property type="match status" value="1"/>
</dbReference>
<dbReference type="GO" id="GO:0046872">
    <property type="term" value="F:metal ion binding"/>
    <property type="evidence" value="ECO:0007669"/>
    <property type="project" value="UniProtKB-KW"/>
</dbReference>
<dbReference type="AlphaFoldDB" id="A0A4R4N6B5"/>
<gene>
    <name evidence="7" type="ORF">E1284_39875</name>
</gene>
<dbReference type="GO" id="GO:0005737">
    <property type="term" value="C:cytoplasm"/>
    <property type="evidence" value="ECO:0007669"/>
    <property type="project" value="UniProtKB-ARBA"/>
</dbReference>
<feature type="domain" description="Iron-binding zinc finger CDGSH type" evidence="6">
    <location>
        <begin position="44"/>
        <end position="88"/>
    </location>
</feature>
<evidence type="ECO:0000256" key="2">
    <source>
        <dbReference type="ARBA" id="ARBA00022723"/>
    </source>
</evidence>